<dbReference type="AlphaFoldDB" id="A0AA96WBH0"/>
<name>A0AA96WBH0_9CYAN</name>
<evidence type="ECO:0000256" key="4">
    <source>
        <dbReference type="SAM" id="MobiDB-lite"/>
    </source>
</evidence>
<evidence type="ECO:0000256" key="1">
    <source>
        <dbReference type="ARBA" id="ARBA00008168"/>
    </source>
</evidence>
<evidence type="ECO:0000313" key="5">
    <source>
        <dbReference type="EMBL" id="WNZ22133.1"/>
    </source>
</evidence>
<dbReference type="GO" id="GO:0032955">
    <property type="term" value="P:regulation of division septum assembly"/>
    <property type="evidence" value="ECO:0007669"/>
    <property type="project" value="InterPro"/>
</dbReference>
<dbReference type="Gene3D" id="3.30.1070.10">
    <property type="entry name" value="Cell division topological specificity factor MinE"/>
    <property type="match status" value="1"/>
</dbReference>
<organism evidence="5">
    <name type="scientific">Leptolyngbya sp. NK1-12</name>
    <dbReference type="NCBI Taxonomy" id="2547451"/>
    <lineage>
        <taxon>Bacteria</taxon>
        <taxon>Bacillati</taxon>
        <taxon>Cyanobacteriota</taxon>
        <taxon>Cyanophyceae</taxon>
        <taxon>Leptolyngbyales</taxon>
        <taxon>Leptolyngbyaceae</taxon>
        <taxon>Leptolyngbya group</taxon>
        <taxon>Leptolyngbya</taxon>
    </lineage>
</organism>
<keyword evidence="3 5" id="KW-0132">Cell division</keyword>
<dbReference type="GO" id="GO:0051301">
    <property type="term" value="P:cell division"/>
    <property type="evidence" value="ECO:0007669"/>
    <property type="project" value="UniProtKB-KW"/>
</dbReference>
<dbReference type="EMBL" id="CP053586">
    <property type="protein sequence ID" value="WNZ22133.1"/>
    <property type="molecule type" value="Genomic_DNA"/>
</dbReference>
<evidence type="ECO:0000256" key="2">
    <source>
        <dbReference type="ARBA" id="ARBA00025265"/>
    </source>
</evidence>
<dbReference type="NCBIfam" id="NF001422">
    <property type="entry name" value="PRK00296.1"/>
    <property type="match status" value="1"/>
</dbReference>
<comment type="function">
    <text evidence="2 3">Prevents the cell division inhibition by proteins MinC and MinD at internal division sites while permitting inhibition at polar sites. This ensures cell division at the proper site by restricting the formation of a division septum at the midpoint of the long axis of the cell.</text>
</comment>
<protein>
    <recommendedName>
        <fullName evidence="3">Cell division topological specificity factor</fullName>
    </recommendedName>
</protein>
<feature type="region of interest" description="Disordered" evidence="4">
    <location>
        <begin position="135"/>
        <end position="209"/>
    </location>
</feature>
<keyword evidence="3" id="KW-0131">Cell cycle</keyword>
<sequence>MLTELLDRIFSRNKKENSRASAKRRLQIVLAHDRTDLSPATVEKMRQEILEVVSRYVEIDTEESEFSLESDQRTTALIANLPIRKVKEGKEVTVDVETLPPVAATEEVLELDSAELPTEELDVSTSNLNSLIEPYTAPSESRAKPATAPLGTAISGPEPLVGGGSIDTSDTSSTDTPSTDTADPDPLNPTPTNGDSLPTDANPSNPNKP</sequence>
<dbReference type="RefSeq" id="WP_316433517.1">
    <property type="nucleotide sequence ID" value="NZ_CP053586.1"/>
</dbReference>
<dbReference type="HAMAP" id="MF_00262">
    <property type="entry name" value="MinE"/>
    <property type="match status" value="1"/>
</dbReference>
<dbReference type="InterPro" id="IPR036707">
    <property type="entry name" value="MinE_sf"/>
</dbReference>
<reference evidence="5" key="1">
    <citation type="submission" date="2020-05" db="EMBL/GenBank/DDBJ databases">
        <authorList>
            <person name="Zhu T."/>
            <person name="Keshari N."/>
            <person name="Lu X."/>
        </authorList>
    </citation>
    <scope>NUCLEOTIDE SEQUENCE</scope>
    <source>
        <strain evidence="5">NK1-12</strain>
    </source>
</reference>
<comment type="similarity">
    <text evidence="1 3">Belongs to the MinE family.</text>
</comment>
<dbReference type="InterPro" id="IPR005527">
    <property type="entry name" value="MinE"/>
</dbReference>
<proteinExistence type="inferred from homology"/>
<gene>
    <name evidence="3 5" type="primary">minE</name>
    <name evidence="5" type="ORF">HJG54_04115</name>
</gene>
<accession>A0AA96WBH0</accession>
<dbReference type="NCBIfam" id="TIGR01215">
    <property type="entry name" value="minE"/>
    <property type="match status" value="1"/>
</dbReference>
<feature type="compositionally biased region" description="Polar residues" evidence="4">
    <location>
        <begin position="190"/>
        <end position="209"/>
    </location>
</feature>
<dbReference type="Pfam" id="PF03776">
    <property type="entry name" value="MinE"/>
    <property type="match status" value="1"/>
</dbReference>
<evidence type="ECO:0000256" key="3">
    <source>
        <dbReference type="HAMAP-Rule" id="MF_00262"/>
    </source>
</evidence>
<feature type="compositionally biased region" description="Low complexity" evidence="4">
    <location>
        <begin position="167"/>
        <end position="185"/>
    </location>
</feature>
<dbReference type="SUPFAM" id="SSF55229">
    <property type="entry name" value="Cell division protein MinE topological specificity domain"/>
    <property type="match status" value="1"/>
</dbReference>